<feature type="region of interest" description="Disordered" evidence="6">
    <location>
        <begin position="1"/>
        <end position="21"/>
    </location>
</feature>
<dbReference type="InterPro" id="IPR056773">
    <property type="entry name" value="WHD_ORC2"/>
</dbReference>
<dbReference type="VEuPathDB" id="FungiDB:ASPCADRAFT_54192"/>
<accession>A0A1R3RE39</accession>
<evidence type="ECO:0000313" key="10">
    <source>
        <dbReference type="Proteomes" id="UP000188318"/>
    </source>
</evidence>
<feature type="compositionally biased region" description="Basic residues" evidence="6">
    <location>
        <begin position="223"/>
        <end position="237"/>
    </location>
</feature>
<protein>
    <recommendedName>
        <fullName evidence="5">Origin recognition complex subunit 2</fullName>
    </recommendedName>
</protein>
<sequence length="612" mass="68046">MRFAATKCRSDIAESEKPDQHSQLLPRVFVVLSVLCDPDGICSSPETTSIPDPLTKMKRKHSDPEDQVPISTPKRQRAAAANGAVNGHTEREQSPEITPSKRVKSTPQKPTAETPATLKASGLRTPTHKGRAKALFSTPTKKTAVASPTKARADRSAKKKSARLLLEQDDEDVWDGADRLAEEILEDDNEAQKQASTTKNGVLESIEEEPGQPATSDGVAPTPKRRAGRPKGAKNKRSPTPEGELPAHERYFFQNRAGPPRTSNNNLGKMTLLTHEEYFEKMSQYVDPYKEEKSFLLDLHCRSFPQWDFEFDQGFNICLYGYGSKRRLLKEFADWLYHRHSSASRSVVVVNGHIPNISIRSIFATIVTAVLGADIPSKMGSQPQEVLELLQSVLKTRASQKPITVLINSIDAPSLRRAANQALLARLAATPKIHLLATADTPNLLLMWDLSLRDQFNFVFHDCTTFAPFDTEFDVVEEVSTLLGRKGRRVGGKEGVEFVLKSLPENARNLYRLLLTELLSMADEGHLSDDDGDGGQAAENSREEAGIEFRLLYQKAAEEFIASSEMMFRTLLKEFHDHQMITSRMDTSGMEILGVPLARDEMEGVLEDLVLS</sequence>
<keyword evidence="4 5" id="KW-0539">Nucleus</keyword>
<keyword evidence="3 5" id="KW-0235">DNA replication</keyword>
<keyword evidence="10" id="KW-1185">Reference proteome</keyword>
<dbReference type="Pfam" id="PF04084">
    <property type="entry name" value="RecA-like_ORC2"/>
    <property type="match status" value="1"/>
</dbReference>
<dbReference type="STRING" id="602072.A0A1R3RE39"/>
<comment type="subcellular location">
    <subcellularLocation>
        <location evidence="1 5">Nucleus</location>
    </subcellularLocation>
</comment>
<gene>
    <name evidence="9" type="ORF">ASPCADRAFT_54192</name>
</gene>
<dbReference type="InterPro" id="IPR056772">
    <property type="entry name" value="RecA-like_ORC2"/>
</dbReference>
<dbReference type="GO" id="GO:0006260">
    <property type="term" value="P:DNA replication"/>
    <property type="evidence" value="ECO:0007669"/>
    <property type="project" value="UniProtKB-UniRule"/>
</dbReference>
<reference evidence="10" key="1">
    <citation type="journal article" date="2017" name="Genome Biol.">
        <title>Comparative genomics reveals high biological diversity and specific adaptations in the industrially and medically important fungal genus Aspergillus.</title>
        <authorList>
            <person name="de Vries R.P."/>
            <person name="Riley R."/>
            <person name="Wiebenga A."/>
            <person name="Aguilar-Osorio G."/>
            <person name="Amillis S."/>
            <person name="Uchima C.A."/>
            <person name="Anderluh G."/>
            <person name="Asadollahi M."/>
            <person name="Askin M."/>
            <person name="Barry K."/>
            <person name="Battaglia E."/>
            <person name="Bayram O."/>
            <person name="Benocci T."/>
            <person name="Braus-Stromeyer S.A."/>
            <person name="Caldana C."/>
            <person name="Canovas D."/>
            <person name="Cerqueira G.C."/>
            <person name="Chen F."/>
            <person name="Chen W."/>
            <person name="Choi C."/>
            <person name="Clum A."/>
            <person name="Dos Santos R.A."/>
            <person name="Damasio A.R."/>
            <person name="Diallinas G."/>
            <person name="Emri T."/>
            <person name="Fekete E."/>
            <person name="Flipphi M."/>
            <person name="Freyberg S."/>
            <person name="Gallo A."/>
            <person name="Gournas C."/>
            <person name="Habgood R."/>
            <person name="Hainaut M."/>
            <person name="Harispe M.L."/>
            <person name="Henrissat B."/>
            <person name="Hilden K.S."/>
            <person name="Hope R."/>
            <person name="Hossain A."/>
            <person name="Karabika E."/>
            <person name="Karaffa L."/>
            <person name="Karanyi Z."/>
            <person name="Krasevec N."/>
            <person name="Kuo A."/>
            <person name="Kusch H."/>
            <person name="LaButti K."/>
            <person name="Lagendijk E.L."/>
            <person name="Lapidus A."/>
            <person name="Levasseur A."/>
            <person name="Lindquist E."/>
            <person name="Lipzen A."/>
            <person name="Logrieco A.F."/>
            <person name="MacCabe A."/>
            <person name="Maekelae M.R."/>
            <person name="Malavazi I."/>
            <person name="Melin P."/>
            <person name="Meyer V."/>
            <person name="Mielnichuk N."/>
            <person name="Miskei M."/>
            <person name="Molnar A.P."/>
            <person name="Mule G."/>
            <person name="Ngan C.Y."/>
            <person name="Orejas M."/>
            <person name="Orosz E."/>
            <person name="Ouedraogo J.P."/>
            <person name="Overkamp K.M."/>
            <person name="Park H.-S."/>
            <person name="Perrone G."/>
            <person name="Piumi F."/>
            <person name="Punt P.J."/>
            <person name="Ram A.F."/>
            <person name="Ramon A."/>
            <person name="Rauscher S."/>
            <person name="Record E."/>
            <person name="Riano-Pachon D.M."/>
            <person name="Robert V."/>
            <person name="Roehrig J."/>
            <person name="Ruller R."/>
            <person name="Salamov A."/>
            <person name="Salih N.S."/>
            <person name="Samson R.A."/>
            <person name="Sandor E."/>
            <person name="Sanguinetti M."/>
            <person name="Schuetze T."/>
            <person name="Sepcic K."/>
            <person name="Shelest E."/>
            <person name="Sherlock G."/>
            <person name="Sophianopoulou V."/>
            <person name="Squina F.M."/>
            <person name="Sun H."/>
            <person name="Susca A."/>
            <person name="Todd R.B."/>
            <person name="Tsang A."/>
            <person name="Unkles S.E."/>
            <person name="van de Wiele N."/>
            <person name="van Rossen-Uffink D."/>
            <person name="Oliveira J.V."/>
            <person name="Vesth T.C."/>
            <person name="Visser J."/>
            <person name="Yu J.-H."/>
            <person name="Zhou M."/>
            <person name="Andersen M.R."/>
            <person name="Archer D.B."/>
            <person name="Baker S.E."/>
            <person name="Benoit I."/>
            <person name="Brakhage A.A."/>
            <person name="Braus G.H."/>
            <person name="Fischer R."/>
            <person name="Frisvad J.C."/>
            <person name="Goldman G.H."/>
            <person name="Houbraken J."/>
            <person name="Oakley B."/>
            <person name="Pocsi I."/>
            <person name="Scazzocchio C."/>
            <person name="Seiboth B."/>
            <person name="vanKuyk P.A."/>
            <person name="Wortman J."/>
            <person name="Dyer P.S."/>
            <person name="Grigoriev I.V."/>
        </authorList>
    </citation>
    <scope>NUCLEOTIDE SEQUENCE [LARGE SCALE GENOMIC DNA]</scope>
    <source>
        <strain evidence="10">ITEM 5010</strain>
    </source>
</reference>
<dbReference type="GO" id="GO:0005664">
    <property type="term" value="C:nuclear origin of replication recognition complex"/>
    <property type="evidence" value="ECO:0007669"/>
    <property type="project" value="UniProtKB-UniRule"/>
</dbReference>
<evidence type="ECO:0000259" key="7">
    <source>
        <dbReference type="Pfam" id="PF04084"/>
    </source>
</evidence>
<proteinExistence type="inferred from homology"/>
<dbReference type="PANTHER" id="PTHR14052">
    <property type="entry name" value="ORIGIN RECOGNITION COMPLEX SUBUNIT 2"/>
    <property type="match status" value="1"/>
</dbReference>
<dbReference type="GO" id="GO:0003688">
    <property type="term" value="F:DNA replication origin binding"/>
    <property type="evidence" value="ECO:0007669"/>
    <property type="project" value="UniProtKB-UniRule"/>
</dbReference>
<comment type="similarity">
    <text evidence="2 5">Belongs to the ORC2 family.</text>
</comment>
<evidence type="ECO:0000256" key="5">
    <source>
        <dbReference type="RuleBase" id="RU368084"/>
    </source>
</evidence>
<dbReference type="PANTHER" id="PTHR14052:SF0">
    <property type="entry name" value="ORIGIN RECOGNITION COMPLEX SUBUNIT 2"/>
    <property type="match status" value="1"/>
</dbReference>
<evidence type="ECO:0000256" key="1">
    <source>
        <dbReference type="ARBA" id="ARBA00004123"/>
    </source>
</evidence>
<feature type="domain" description="Origin recognition complex subunit 2 RecA-like" evidence="7">
    <location>
        <begin position="292"/>
        <end position="463"/>
    </location>
</feature>
<name>A0A1R3RE39_ASPC5</name>
<dbReference type="Pfam" id="PF24882">
    <property type="entry name" value="WHD_ORC2"/>
    <property type="match status" value="1"/>
</dbReference>
<evidence type="ECO:0000256" key="3">
    <source>
        <dbReference type="ARBA" id="ARBA00022705"/>
    </source>
</evidence>
<evidence type="ECO:0000256" key="4">
    <source>
        <dbReference type="ARBA" id="ARBA00023242"/>
    </source>
</evidence>
<dbReference type="Proteomes" id="UP000188318">
    <property type="component" value="Unassembled WGS sequence"/>
</dbReference>
<comment type="function">
    <text evidence="5">Component of the origin recognition complex (ORC) that binds origins of replication. DNA-binding is ATP-dependent. ORC is required to assemble the pre-replication complex necessary to initiate DNA replication.</text>
</comment>
<dbReference type="EMBL" id="KV907506">
    <property type="protein sequence ID" value="OOF92749.1"/>
    <property type="molecule type" value="Genomic_DNA"/>
</dbReference>
<organism evidence="9 10">
    <name type="scientific">Aspergillus carbonarius (strain ITEM 5010)</name>
    <dbReference type="NCBI Taxonomy" id="602072"/>
    <lineage>
        <taxon>Eukaryota</taxon>
        <taxon>Fungi</taxon>
        <taxon>Dikarya</taxon>
        <taxon>Ascomycota</taxon>
        <taxon>Pezizomycotina</taxon>
        <taxon>Eurotiomycetes</taxon>
        <taxon>Eurotiomycetidae</taxon>
        <taxon>Eurotiales</taxon>
        <taxon>Aspergillaceae</taxon>
        <taxon>Aspergillus</taxon>
        <taxon>Aspergillus subgen. Circumdati</taxon>
    </lineage>
</organism>
<evidence type="ECO:0000256" key="2">
    <source>
        <dbReference type="ARBA" id="ARBA00007421"/>
    </source>
</evidence>
<dbReference type="OrthoDB" id="346673at2759"/>
<feature type="domain" description="Origin recognition complex subunit 2 winged-helix" evidence="8">
    <location>
        <begin position="541"/>
        <end position="601"/>
    </location>
</feature>
<evidence type="ECO:0000259" key="8">
    <source>
        <dbReference type="Pfam" id="PF24882"/>
    </source>
</evidence>
<dbReference type="AlphaFoldDB" id="A0A1R3RE39"/>
<evidence type="ECO:0000256" key="6">
    <source>
        <dbReference type="SAM" id="MobiDB-lite"/>
    </source>
</evidence>
<feature type="region of interest" description="Disordered" evidence="6">
    <location>
        <begin position="42"/>
        <end position="247"/>
    </location>
</feature>
<evidence type="ECO:0000313" key="9">
    <source>
        <dbReference type="EMBL" id="OOF92749.1"/>
    </source>
</evidence>
<dbReference type="InterPro" id="IPR007220">
    <property type="entry name" value="ORC2"/>
</dbReference>
<dbReference type="OMA" id="AHERYFF"/>
<feature type="compositionally biased region" description="Basic and acidic residues" evidence="6">
    <location>
        <begin position="8"/>
        <end position="20"/>
    </location>
</feature>
<comment type="subunit">
    <text evidence="5">Component of the origin recognition complex (ORC).</text>
</comment>